<reference evidence="7 8" key="1">
    <citation type="journal article" date="2020" name="Genome Biol. Evol.">
        <title>Comparative genomics of Sclerotiniaceae.</title>
        <authorList>
            <person name="Valero Jimenez C.A."/>
            <person name="Steentjes M."/>
            <person name="Scholten O.E."/>
            <person name="Van Kan J.A.L."/>
        </authorList>
    </citation>
    <scope>NUCLEOTIDE SEQUENCE [LARGE SCALE GENOMIC DNA]</scope>
    <source>
        <strain evidence="7 8">MUCL 94</strain>
    </source>
</reference>
<name>A0A9P5IU35_9HELO</name>
<evidence type="ECO:0000256" key="3">
    <source>
        <dbReference type="ARBA" id="ARBA00023002"/>
    </source>
</evidence>
<evidence type="ECO:0000256" key="4">
    <source>
        <dbReference type="ARBA" id="ARBA00023004"/>
    </source>
</evidence>
<comment type="caution">
    <text evidence="7">The sequence shown here is derived from an EMBL/GenBank/DDBJ whole genome shotgun (WGS) entry which is preliminary data.</text>
</comment>
<comment type="similarity">
    <text evidence="1 5">Belongs to the iron/ascorbate-dependent oxidoreductase family.</text>
</comment>
<accession>A0A9P5IU35</accession>
<sequence>MSFTNIPILDLSLARSPETKPDFLDQLRHALLEVGFLYLKNVGITQELIDNVIEEGVKFFDIPLEEKTKIQMVNAPSFLGYSPLSAEITAHAIDQREQIDLSTPHPIPTATDPLHYNLLAPNLWPSPAYLPNFRPVFESYIKQMGDISILFTSLIAEAIGLPSNAFERYFDADQQHKLKVVKYPDLKELGLRPEQEGQGVGPHKDSMLTSYLLQVGDKKGLQVQNLRGEWIDCPPIEGTLVVAIGQGMEALTKGVCMSTTHRVLSPQYGGGPRYSVPFFQGVRGSTRFEELNEVGIGEVKEEVKQMRRKVLESVGGRLDDVEFTFRGGGKADTLGEATLRNRIKSHVDVGEKWYPEILADIRAEQEAERRQKGLPVTPPAET</sequence>
<dbReference type="AlphaFoldDB" id="A0A9P5IU35"/>
<proteinExistence type="inferred from homology"/>
<dbReference type="InterPro" id="IPR027443">
    <property type="entry name" value="IPNS-like_sf"/>
</dbReference>
<evidence type="ECO:0000256" key="1">
    <source>
        <dbReference type="ARBA" id="ARBA00008056"/>
    </source>
</evidence>
<keyword evidence="8" id="KW-1185">Reference proteome</keyword>
<dbReference type="RefSeq" id="XP_038737629.1">
    <property type="nucleotide sequence ID" value="XM_038871728.1"/>
</dbReference>
<dbReference type="GO" id="GO:0016491">
    <property type="term" value="F:oxidoreductase activity"/>
    <property type="evidence" value="ECO:0007669"/>
    <property type="project" value="UniProtKB-KW"/>
</dbReference>
<dbReference type="PROSITE" id="PS51471">
    <property type="entry name" value="FE2OG_OXY"/>
    <property type="match status" value="1"/>
</dbReference>
<dbReference type="Pfam" id="PF14226">
    <property type="entry name" value="DIOX_N"/>
    <property type="match status" value="1"/>
</dbReference>
<dbReference type="PANTHER" id="PTHR10209">
    <property type="entry name" value="OXIDOREDUCTASE, 2OG-FE II OXYGENASE FAMILY PROTEIN"/>
    <property type="match status" value="1"/>
</dbReference>
<feature type="domain" description="Fe2OG dioxygenase" evidence="6">
    <location>
        <begin position="174"/>
        <end position="282"/>
    </location>
</feature>
<gene>
    <name evidence="7" type="ORF">EAE97_001218</name>
</gene>
<dbReference type="FunFam" id="2.60.120.330:FF:000036">
    <property type="entry name" value="Oxidoreductase, 2OG-Fe(II) oxygenase family"/>
    <property type="match status" value="1"/>
</dbReference>
<dbReference type="InterPro" id="IPR044861">
    <property type="entry name" value="IPNS-like_FE2OG_OXY"/>
</dbReference>
<dbReference type="InterPro" id="IPR005123">
    <property type="entry name" value="Oxoglu/Fe-dep_dioxygenase_dom"/>
</dbReference>
<keyword evidence="4 5" id="KW-0408">Iron</keyword>
<dbReference type="Gene3D" id="2.60.120.330">
    <property type="entry name" value="B-lactam Antibiotic, Isopenicillin N Synthase, Chain"/>
    <property type="match status" value="1"/>
</dbReference>
<keyword evidence="3 5" id="KW-0560">Oxidoreductase</keyword>
<protein>
    <recommendedName>
        <fullName evidence="6">Fe2OG dioxygenase domain-containing protein</fullName>
    </recommendedName>
</protein>
<dbReference type="GO" id="GO:0046872">
    <property type="term" value="F:metal ion binding"/>
    <property type="evidence" value="ECO:0007669"/>
    <property type="project" value="UniProtKB-KW"/>
</dbReference>
<evidence type="ECO:0000256" key="5">
    <source>
        <dbReference type="RuleBase" id="RU003682"/>
    </source>
</evidence>
<dbReference type="GO" id="GO:0044283">
    <property type="term" value="P:small molecule biosynthetic process"/>
    <property type="evidence" value="ECO:0007669"/>
    <property type="project" value="UniProtKB-ARBA"/>
</dbReference>
<dbReference type="SUPFAM" id="SSF51197">
    <property type="entry name" value="Clavaminate synthase-like"/>
    <property type="match status" value="1"/>
</dbReference>
<keyword evidence="2 5" id="KW-0479">Metal-binding</keyword>
<dbReference type="InterPro" id="IPR026992">
    <property type="entry name" value="DIOX_N"/>
</dbReference>
<dbReference type="Pfam" id="PF03171">
    <property type="entry name" value="2OG-FeII_Oxy"/>
    <property type="match status" value="1"/>
</dbReference>
<organism evidence="7 8">
    <name type="scientific">Botrytis byssoidea</name>
    <dbReference type="NCBI Taxonomy" id="139641"/>
    <lineage>
        <taxon>Eukaryota</taxon>
        <taxon>Fungi</taxon>
        <taxon>Dikarya</taxon>
        <taxon>Ascomycota</taxon>
        <taxon>Pezizomycotina</taxon>
        <taxon>Leotiomycetes</taxon>
        <taxon>Helotiales</taxon>
        <taxon>Sclerotiniaceae</taxon>
        <taxon>Botrytis</taxon>
    </lineage>
</organism>
<dbReference type="PANTHER" id="PTHR10209:SF812">
    <property type="entry name" value="2OG-FE(II) OXYGENASE FAMILY, PUTATIVE (AFU_ORTHOLOGUE AFUA_3G14880)-RELATED"/>
    <property type="match status" value="1"/>
</dbReference>
<evidence type="ECO:0000313" key="7">
    <source>
        <dbReference type="EMBL" id="KAF7953819.1"/>
    </source>
</evidence>
<evidence type="ECO:0000313" key="8">
    <source>
        <dbReference type="Proteomes" id="UP000710849"/>
    </source>
</evidence>
<dbReference type="Proteomes" id="UP000710849">
    <property type="component" value="Unassembled WGS sequence"/>
</dbReference>
<evidence type="ECO:0000259" key="6">
    <source>
        <dbReference type="PROSITE" id="PS51471"/>
    </source>
</evidence>
<dbReference type="GeneID" id="62144807"/>
<evidence type="ECO:0000256" key="2">
    <source>
        <dbReference type="ARBA" id="ARBA00022723"/>
    </source>
</evidence>
<dbReference type="EMBL" id="RCSW01000002">
    <property type="protein sequence ID" value="KAF7953819.1"/>
    <property type="molecule type" value="Genomic_DNA"/>
</dbReference>